<dbReference type="AlphaFoldDB" id="A0A812S106"/>
<evidence type="ECO:0000256" key="1">
    <source>
        <dbReference type="SAM" id="MobiDB-lite"/>
    </source>
</evidence>
<organism evidence="3 4">
    <name type="scientific">Symbiodinium necroappetens</name>
    <dbReference type="NCBI Taxonomy" id="1628268"/>
    <lineage>
        <taxon>Eukaryota</taxon>
        <taxon>Sar</taxon>
        <taxon>Alveolata</taxon>
        <taxon>Dinophyceae</taxon>
        <taxon>Suessiales</taxon>
        <taxon>Symbiodiniaceae</taxon>
        <taxon>Symbiodinium</taxon>
    </lineage>
</organism>
<proteinExistence type="predicted"/>
<dbReference type="Gene3D" id="1.20.1250.20">
    <property type="entry name" value="MFS general substrate transporter like domains"/>
    <property type="match status" value="1"/>
</dbReference>
<feature type="transmembrane region" description="Helical" evidence="2">
    <location>
        <begin position="405"/>
        <end position="426"/>
    </location>
</feature>
<feature type="region of interest" description="Disordered" evidence="1">
    <location>
        <begin position="1"/>
        <end position="42"/>
    </location>
</feature>
<keyword evidence="4" id="KW-1185">Reference proteome</keyword>
<comment type="caution">
    <text evidence="3">The sequence shown here is derived from an EMBL/GenBank/DDBJ whole genome shotgun (WGS) entry which is preliminary data.</text>
</comment>
<gene>
    <name evidence="3" type="ORF">SNEC2469_LOCUS12838</name>
</gene>
<keyword evidence="2" id="KW-0812">Transmembrane</keyword>
<sequence length="465" mass="51354">MGEVGVDGMEGASEDQKPGDQSSEGEDSHDEENGDIAADHGQEESLPPERIVLVVMICVIQGYTLVGPLQHAFKQSLHISDDSPNGRIFTQAAALVQWFKWSMTLAQNFLLQCLSVKARVYLSMVCMMLGCLIPPVFIYSLGHLWIGWAFLSFGLVGMSLGVFEVAYLNVITPLGPLTKSWAIIGFPASFAIINVIGFTLVSFGMPVAVLFWYIVLCMPVGLIIFAKRIVPKLRVGSVDSGPAASGRVLKSNKQAKVWNSVRHWYAWVPILCPYILAHFVTDFVMEGALPANFNTFNSDKVPLFGPTDNHLMDKHRFFVVFFVFVGLSDMASRRFAYCFALDTLLKNIVALCFGVTCSVLGMCLTILGIGAVSWASAALTFFGQGFNYAVASKSIDKFIPREHNLAAYSLWMFIGSAGAIAGSTLVDQIRFWICRGEVYTHQCLDHVHGHYTGTRIYRALQFLFF</sequence>
<name>A0A812S106_9DINO</name>
<evidence type="ECO:0000256" key="2">
    <source>
        <dbReference type="SAM" id="Phobius"/>
    </source>
</evidence>
<keyword evidence="2" id="KW-0472">Membrane</keyword>
<keyword evidence="2" id="KW-1133">Transmembrane helix</keyword>
<protein>
    <submittedName>
        <fullName evidence="3">Uncharacterized protein</fullName>
    </submittedName>
</protein>
<dbReference type="SUPFAM" id="SSF103473">
    <property type="entry name" value="MFS general substrate transporter"/>
    <property type="match status" value="1"/>
</dbReference>
<evidence type="ECO:0000313" key="4">
    <source>
        <dbReference type="Proteomes" id="UP000601435"/>
    </source>
</evidence>
<reference evidence="3" key="1">
    <citation type="submission" date="2021-02" db="EMBL/GenBank/DDBJ databases">
        <authorList>
            <person name="Dougan E. K."/>
            <person name="Rhodes N."/>
            <person name="Thang M."/>
            <person name="Chan C."/>
        </authorList>
    </citation>
    <scope>NUCLEOTIDE SEQUENCE</scope>
</reference>
<feature type="transmembrane region" description="Helical" evidence="2">
    <location>
        <begin position="180"/>
        <end position="201"/>
    </location>
</feature>
<dbReference type="Proteomes" id="UP000601435">
    <property type="component" value="Unassembled WGS sequence"/>
</dbReference>
<feature type="transmembrane region" description="Helical" evidence="2">
    <location>
        <begin position="264"/>
        <end position="285"/>
    </location>
</feature>
<feature type="transmembrane region" description="Helical" evidence="2">
    <location>
        <begin position="120"/>
        <end position="139"/>
    </location>
</feature>
<feature type="transmembrane region" description="Helical" evidence="2">
    <location>
        <begin position="348"/>
        <end position="375"/>
    </location>
</feature>
<feature type="transmembrane region" description="Helical" evidence="2">
    <location>
        <begin position="317"/>
        <end position="336"/>
    </location>
</feature>
<dbReference type="InterPro" id="IPR036259">
    <property type="entry name" value="MFS_trans_sf"/>
</dbReference>
<accession>A0A812S106</accession>
<dbReference type="EMBL" id="CAJNJA010020415">
    <property type="protein sequence ID" value="CAE7459700.1"/>
    <property type="molecule type" value="Genomic_DNA"/>
</dbReference>
<feature type="transmembrane region" description="Helical" evidence="2">
    <location>
        <begin position="207"/>
        <end position="226"/>
    </location>
</feature>
<feature type="compositionally biased region" description="Acidic residues" evidence="1">
    <location>
        <begin position="23"/>
        <end position="34"/>
    </location>
</feature>
<dbReference type="OrthoDB" id="413824at2759"/>
<feature type="transmembrane region" description="Helical" evidence="2">
    <location>
        <begin position="145"/>
        <end position="168"/>
    </location>
</feature>
<evidence type="ECO:0000313" key="3">
    <source>
        <dbReference type="EMBL" id="CAE7459700.1"/>
    </source>
</evidence>